<evidence type="ECO:0000313" key="1">
    <source>
        <dbReference type="Proteomes" id="UP000087171"/>
    </source>
</evidence>
<gene>
    <name evidence="2 3" type="primary">LOC101510739</name>
</gene>
<dbReference type="RefSeq" id="XP_027191744.1">
    <property type="nucleotide sequence ID" value="XM_027335943.1"/>
</dbReference>
<dbReference type="RefSeq" id="XP_073226238.1">
    <property type="nucleotide sequence ID" value="XM_073370137.1"/>
</dbReference>
<sequence>MSLQLTLKMRVNTWHQPSVTGSGCLTIHNFDSLYPEALTSVGVWVANPKVTRAPPPESEIVGLSQAKNTASKSSSLCCHVRKHNLCLLARETHAPYSDHQFTTWFPPFGLLLPFGSFKTLSSLWVPW</sequence>
<protein>
    <submittedName>
        <fullName evidence="2 3">Uncharacterized protein LOC101510739 isoform X1</fullName>
    </submittedName>
</protein>
<keyword evidence="1" id="KW-1185">Reference proteome</keyword>
<dbReference type="RefSeq" id="XP_073226242.1">
    <property type="nucleotide sequence ID" value="XM_073370141.1"/>
</dbReference>
<dbReference type="RefSeq" id="XP_073226241.1">
    <property type="nucleotide sequence ID" value="XM_073370140.1"/>
</dbReference>
<dbReference type="GeneID" id="101510739"/>
<dbReference type="RefSeq" id="XP_073226237.1">
    <property type="nucleotide sequence ID" value="XM_073370136.1"/>
</dbReference>
<dbReference type="RefSeq" id="XP_073226240.1">
    <property type="nucleotide sequence ID" value="XM_073370139.1"/>
</dbReference>
<name>A0A3Q7XUB5_CICAR</name>
<reference evidence="2 3" key="2">
    <citation type="submission" date="2025-04" db="UniProtKB">
        <authorList>
            <consortium name="RefSeq"/>
        </authorList>
    </citation>
    <scope>IDENTIFICATION</scope>
    <source>
        <tissue evidence="2 3">Etiolated seedlings</tissue>
    </source>
</reference>
<dbReference type="RefSeq" id="XP_073226236.1">
    <property type="nucleotide sequence ID" value="XM_073370135.1"/>
</dbReference>
<dbReference type="KEGG" id="cam:101510739"/>
<organism evidence="1 2">
    <name type="scientific">Cicer arietinum</name>
    <name type="common">Chickpea</name>
    <name type="synonym">Garbanzo</name>
    <dbReference type="NCBI Taxonomy" id="3827"/>
    <lineage>
        <taxon>Eukaryota</taxon>
        <taxon>Viridiplantae</taxon>
        <taxon>Streptophyta</taxon>
        <taxon>Embryophyta</taxon>
        <taxon>Tracheophyta</taxon>
        <taxon>Spermatophyta</taxon>
        <taxon>Magnoliopsida</taxon>
        <taxon>eudicotyledons</taxon>
        <taxon>Gunneridae</taxon>
        <taxon>Pentapetalae</taxon>
        <taxon>rosids</taxon>
        <taxon>fabids</taxon>
        <taxon>Fabales</taxon>
        <taxon>Fabaceae</taxon>
        <taxon>Papilionoideae</taxon>
        <taxon>50 kb inversion clade</taxon>
        <taxon>NPAAA clade</taxon>
        <taxon>Hologalegina</taxon>
        <taxon>IRL clade</taxon>
        <taxon>Cicereae</taxon>
        <taxon>Cicer</taxon>
    </lineage>
</organism>
<evidence type="ECO:0000313" key="2">
    <source>
        <dbReference type="RefSeq" id="XP_027191743.1"/>
    </source>
</evidence>
<evidence type="ECO:0000313" key="3">
    <source>
        <dbReference type="RefSeq" id="XP_027191744.1"/>
    </source>
</evidence>
<dbReference type="AlphaFoldDB" id="A0A3Q7XUB5"/>
<accession>A0A3Q7XUB5</accession>
<reference evidence="1" key="1">
    <citation type="journal article" date="2013" name="Nat. Biotechnol.">
        <title>Draft genome sequence of chickpea (Cicer arietinum) provides a resource for trait improvement.</title>
        <authorList>
            <person name="Varshney R.K."/>
            <person name="Song C."/>
            <person name="Saxena R.K."/>
            <person name="Azam S."/>
            <person name="Yu S."/>
            <person name="Sharpe A.G."/>
            <person name="Cannon S."/>
            <person name="Baek J."/>
            <person name="Rosen B.D."/>
            <person name="Tar'an B."/>
            <person name="Millan T."/>
            <person name="Zhang X."/>
            <person name="Ramsay L.D."/>
            <person name="Iwata A."/>
            <person name="Wang Y."/>
            <person name="Nelson W."/>
            <person name="Farmer A.D."/>
            <person name="Gaur P.M."/>
            <person name="Soderlund C."/>
            <person name="Penmetsa R.V."/>
            <person name="Xu C."/>
            <person name="Bharti A.K."/>
            <person name="He W."/>
            <person name="Winter P."/>
            <person name="Zhao S."/>
            <person name="Hane J.K."/>
            <person name="Carrasquilla-Garcia N."/>
            <person name="Condie J.A."/>
            <person name="Upadhyaya H.D."/>
            <person name="Luo M.C."/>
            <person name="Thudi M."/>
            <person name="Gowda C.L."/>
            <person name="Singh N.P."/>
            <person name="Lichtenzveig J."/>
            <person name="Gali K.K."/>
            <person name="Rubio J."/>
            <person name="Nadarajan N."/>
            <person name="Dolezel J."/>
            <person name="Bansal K.C."/>
            <person name="Xu X."/>
            <person name="Edwards D."/>
            <person name="Zhang G."/>
            <person name="Kahl G."/>
            <person name="Gil J."/>
            <person name="Singh K.B."/>
            <person name="Datta S.K."/>
            <person name="Jackson S.A."/>
            <person name="Wang J."/>
            <person name="Cook D.R."/>
        </authorList>
    </citation>
    <scope>NUCLEOTIDE SEQUENCE [LARGE SCALE GENOMIC DNA]</scope>
    <source>
        <strain evidence="1">cv. CDC Frontier</strain>
    </source>
</reference>
<proteinExistence type="predicted"/>
<dbReference type="Proteomes" id="UP000087171">
    <property type="component" value="Chromosome Ca6"/>
</dbReference>
<dbReference type="RefSeq" id="XP_073226235.1">
    <property type="nucleotide sequence ID" value="XM_073370134.1"/>
</dbReference>
<dbReference type="RefSeq" id="XP_027191743.1">
    <property type="nucleotide sequence ID" value="XM_027335942.1"/>
</dbReference>
<dbReference type="RefSeq" id="XP_073226239.1">
    <property type="nucleotide sequence ID" value="XM_073370138.1"/>
</dbReference>